<comment type="pathway">
    <text evidence="3">Protein modification; protein ubiquitination.</text>
</comment>
<dbReference type="InterPro" id="IPR017907">
    <property type="entry name" value="Znf_RING_CS"/>
</dbReference>
<evidence type="ECO:0000313" key="22">
    <source>
        <dbReference type="Proteomes" id="UP000187013"/>
    </source>
</evidence>
<evidence type="ECO:0000256" key="6">
    <source>
        <dbReference type="ARBA" id="ARBA00022448"/>
    </source>
</evidence>
<keyword evidence="8" id="KW-0808">Transferase</keyword>
<dbReference type="OrthoDB" id="6270329at2759"/>
<dbReference type="GO" id="GO:0061630">
    <property type="term" value="F:ubiquitin protein ligase activity"/>
    <property type="evidence" value="ECO:0007669"/>
    <property type="project" value="UniProtKB-EC"/>
</dbReference>
<keyword evidence="16" id="KW-0472">Membrane</keyword>
<proteinExistence type="inferred from homology"/>
<keyword evidence="9" id="KW-0812">Transmembrane</keyword>
<sequence length="333" mass="38568">MEDIQKPQQSNDNFKVNSSLLLPFADAPSIVQAHQKDDQIESILSGKIQEVTKSLKGQLYLNEHPKEISIFVKLLYLSLTTLVGNRTLGEEYVDLIYINRRGNRLIQRYKKLLFIFTYTLGPYLASKVLKRWSRSQGDSEDHAERKISWKDVSNTLLNVHMMIFYFKGAYYDISKRVFGLRYAIGHKVEDEEYKFRQSSSNSYKILGYFLLLQSIFKGAPVLLQQIKTLLGQTSKSLQNIQSEKQLQKDQDEIEGVPSDSQVSHINLEDPSQLPFIPSVSRNCILCLNEMMDPSCPPCGHLFCWACIMNWCKEREECPLCRQRCLRQQILPLR</sequence>
<dbReference type="InterPro" id="IPR006845">
    <property type="entry name" value="Pex_N"/>
</dbReference>
<evidence type="ECO:0000256" key="12">
    <source>
        <dbReference type="ARBA" id="ARBA00022786"/>
    </source>
</evidence>
<evidence type="ECO:0000256" key="4">
    <source>
        <dbReference type="ARBA" id="ARBA00008704"/>
    </source>
</evidence>
<dbReference type="Pfam" id="PF13639">
    <property type="entry name" value="zf-RING_2"/>
    <property type="match status" value="1"/>
</dbReference>
<dbReference type="GO" id="GO:0016567">
    <property type="term" value="P:protein ubiquitination"/>
    <property type="evidence" value="ECO:0007669"/>
    <property type="project" value="UniProtKB-ARBA"/>
</dbReference>
<dbReference type="GO" id="GO:0005778">
    <property type="term" value="C:peroxisomal membrane"/>
    <property type="evidence" value="ECO:0007669"/>
    <property type="project" value="UniProtKB-SubCell"/>
</dbReference>
<evidence type="ECO:0000256" key="17">
    <source>
        <dbReference type="ARBA" id="ARBA00023140"/>
    </source>
</evidence>
<evidence type="ECO:0000256" key="16">
    <source>
        <dbReference type="ARBA" id="ARBA00023136"/>
    </source>
</evidence>
<evidence type="ECO:0000256" key="1">
    <source>
        <dbReference type="ARBA" id="ARBA00000900"/>
    </source>
</evidence>
<comment type="catalytic activity">
    <reaction evidence="1">
        <text>S-ubiquitinyl-[E2 ubiquitin-conjugating enzyme]-L-cysteine + [acceptor protein]-L-lysine = [E2 ubiquitin-conjugating enzyme]-L-cysteine + N(6)-ubiquitinyl-[acceptor protein]-L-lysine.</text>
        <dbReference type="EC" id="2.3.2.27"/>
    </reaction>
</comment>
<evidence type="ECO:0000256" key="14">
    <source>
        <dbReference type="ARBA" id="ARBA00022927"/>
    </source>
</evidence>
<comment type="caution">
    <text evidence="21">The sequence shown here is derived from an EMBL/GenBank/DDBJ whole genome shotgun (WGS) entry which is preliminary data.</text>
</comment>
<evidence type="ECO:0000256" key="7">
    <source>
        <dbReference type="ARBA" id="ARBA00022593"/>
    </source>
</evidence>
<evidence type="ECO:0000256" key="19">
    <source>
        <dbReference type="PROSITE-ProRule" id="PRU00175"/>
    </source>
</evidence>
<dbReference type="PROSITE" id="PS50089">
    <property type="entry name" value="ZF_RING_2"/>
    <property type="match status" value="1"/>
</dbReference>
<dbReference type="InterPro" id="IPR025654">
    <property type="entry name" value="PEX2/10"/>
</dbReference>
<dbReference type="PANTHER" id="PTHR23350">
    <property type="entry name" value="PEROXISOME ASSEMBLY PROTEIN 10"/>
    <property type="match status" value="1"/>
</dbReference>
<feature type="domain" description="RING-type" evidence="20">
    <location>
        <begin position="283"/>
        <end position="321"/>
    </location>
</feature>
<dbReference type="Pfam" id="PF04757">
    <property type="entry name" value="Pex2_Pex12"/>
    <property type="match status" value="1"/>
</dbReference>
<keyword evidence="14" id="KW-0653">Protein transport</keyword>
<evidence type="ECO:0000256" key="8">
    <source>
        <dbReference type="ARBA" id="ARBA00022679"/>
    </source>
</evidence>
<evidence type="ECO:0000259" key="20">
    <source>
        <dbReference type="PROSITE" id="PS50089"/>
    </source>
</evidence>
<name>A0A1Q3ABN5_ZYGRO</name>
<dbReference type="CDD" id="cd16527">
    <property type="entry name" value="RING-HC_PEX10"/>
    <property type="match status" value="1"/>
</dbReference>
<comment type="subcellular location">
    <subcellularLocation>
        <location evidence="2">Peroxisome membrane</location>
        <topology evidence="2">Multi-pass membrane protein</topology>
    </subcellularLocation>
</comment>
<evidence type="ECO:0000256" key="9">
    <source>
        <dbReference type="ARBA" id="ARBA00022692"/>
    </source>
</evidence>
<evidence type="ECO:0000256" key="13">
    <source>
        <dbReference type="ARBA" id="ARBA00022833"/>
    </source>
</evidence>
<keyword evidence="13" id="KW-0862">Zinc</keyword>
<dbReference type="InterPro" id="IPR001841">
    <property type="entry name" value="Znf_RING"/>
</dbReference>
<accession>A0A1Q3ABN5</accession>
<keyword evidence="12" id="KW-0833">Ubl conjugation pathway</keyword>
<gene>
    <name evidence="21" type="ORF">ZYGR_0AI04690</name>
</gene>
<evidence type="ECO:0000256" key="11">
    <source>
        <dbReference type="ARBA" id="ARBA00022771"/>
    </source>
</evidence>
<evidence type="ECO:0000256" key="10">
    <source>
        <dbReference type="ARBA" id="ARBA00022723"/>
    </source>
</evidence>
<dbReference type="AlphaFoldDB" id="A0A1Q3ABN5"/>
<dbReference type="Gene3D" id="3.30.40.10">
    <property type="entry name" value="Zinc/RING finger domain, C3HC4 (zinc finger)"/>
    <property type="match status" value="1"/>
</dbReference>
<keyword evidence="11 19" id="KW-0863">Zinc-finger</keyword>
<dbReference type="SUPFAM" id="SSF57850">
    <property type="entry name" value="RING/U-box"/>
    <property type="match status" value="1"/>
</dbReference>
<keyword evidence="15" id="KW-1133">Transmembrane helix</keyword>
<protein>
    <recommendedName>
        <fullName evidence="5">RING-type E3 ubiquitin transferase</fullName>
        <ecNumber evidence="5">2.3.2.27</ecNumber>
    </recommendedName>
    <alternativeName>
        <fullName evidence="18">Peroxin-10</fullName>
    </alternativeName>
</protein>
<evidence type="ECO:0000256" key="5">
    <source>
        <dbReference type="ARBA" id="ARBA00012483"/>
    </source>
</evidence>
<dbReference type="EC" id="2.3.2.27" evidence="5"/>
<evidence type="ECO:0000256" key="18">
    <source>
        <dbReference type="ARBA" id="ARBA00041230"/>
    </source>
</evidence>
<keyword evidence="17" id="KW-0576">Peroxisome</keyword>
<dbReference type="Proteomes" id="UP000187013">
    <property type="component" value="Unassembled WGS sequence"/>
</dbReference>
<comment type="similarity">
    <text evidence="4">Belongs to the pex2/pex10/pex12 family.</text>
</comment>
<evidence type="ECO:0000256" key="2">
    <source>
        <dbReference type="ARBA" id="ARBA00004585"/>
    </source>
</evidence>
<dbReference type="InterPro" id="IPR013083">
    <property type="entry name" value="Znf_RING/FYVE/PHD"/>
</dbReference>
<keyword evidence="6" id="KW-0813">Transport</keyword>
<evidence type="ECO:0000313" key="21">
    <source>
        <dbReference type="EMBL" id="GAV53186.1"/>
    </source>
</evidence>
<dbReference type="GO" id="GO:0008270">
    <property type="term" value="F:zinc ion binding"/>
    <property type="evidence" value="ECO:0007669"/>
    <property type="project" value="UniProtKB-KW"/>
</dbReference>
<dbReference type="EMBL" id="BDGX01000035">
    <property type="protein sequence ID" value="GAV53186.1"/>
    <property type="molecule type" value="Genomic_DNA"/>
</dbReference>
<dbReference type="SMART" id="SM00184">
    <property type="entry name" value="RING"/>
    <property type="match status" value="1"/>
</dbReference>
<dbReference type="PANTHER" id="PTHR23350:SF0">
    <property type="entry name" value="PEROXISOME BIOGENESIS FACTOR 10"/>
    <property type="match status" value="1"/>
</dbReference>
<dbReference type="GO" id="GO:0016562">
    <property type="term" value="P:protein import into peroxisome matrix, receptor recycling"/>
    <property type="evidence" value="ECO:0007669"/>
    <property type="project" value="UniProtKB-ARBA"/>
</dbReference>
<dbReference type="PROSITE" id="PS00518">
    <property type="entry name" value="ZF_RING_1"/>
    <property type="match status" value="1"/>
</dbReference>
<reference evidence="21 22" key="1">
    <citation type="submission" date="2016-08" db="EMBL/GenBank/DDBJ databases">
        <title>Draft genome sequence of allopolyploid Zygosaccharomyces rouxii.</title>
        <authorList>
            <person name="Watanabe J."/>
            <person name="Uehara K."/>
            <person name="Mogi Y."/>
            <person name="Tsukioka Y."/>
        </authorList>
    </citation>
    <scope>NUCLEOTIDE SEQUENCE [LARGE SCALE GENOMIC DNA]</scope>
    <source>
        <strain evidence="21 22">NBRC 110957</strain>
    </source>
</reference>
<keyword evidence="10" id="KW-0479">Metal-binding</keyword>
<keyword evidence="7" id="KW-0962">Peroxisome biogenesis</keyword>
<organism evidence="21 22">
    <name type="scientific">Zygosaccharomyces rouxii</name>
    <dbReference type="NCBI Taxonomy" id="4956"/>
    <lineage>
        <taxon>Eukaryota</taxon>
        <taxon>Fungi</taxon>
        <taxon>Dikarya</taxon>
        <taxon>Ascomycota</taxon>
        <taxon>Saccharomycotina</taxon>
        <taxon>Saccharomycetes</taxon>
        <taxon>Saccharomycetales</taxon>
        <taxon>Saccharomycetaceae</taxon>
        <taxon>Zygosaccharomyces</taxon>
    </lineage>
</organism>
<evidence type="ECO:0000256" key="3">
    <source>
        <dbReference type="ARBA" id="ARBA00004906"/>
    </source>
</evidence>
<evidence type="ECO:0000256" key="15">
    <source>
        <dbReference type="ARBA" id="ARBA00022989"/>
    </source>
</evidence>